<dbReference type="InterPro" id="IPR000477">
    <property type="entry name" value="RT_dom"/>
</dbReference>
<dbReference type="InterPro" id="IPR052560">
    <property type="entry name" value="RdDP_mobile_element"/>
</dbReference>
<dbReference type="OrthoDB" id="5419617at2759"/>
<name>A0A4Y2T130_ARAVE</name>
<dbReference type="AlphaFoldDB" id="A0A4Y2T130"/>
<reference evidence="2 3" key="1">
    <citation type="journal article" date="2019" name="Sci. Rep.">
        <title>Orb-weaving spider Araneus ventricosus genome elucidates the spidroin gene catalogue.</title>
        <authorList>
            <person name="Kono N."/>
            <person name="Nakamura H."/>
            <person name="Ohtoshi R."/>
            <person name="Moran D.A.P."/>
            <person name="Shinohara A."/>
            <person name="Yoshida Y."/>
            <person name="Fujiwara M."/>
            <person name="Mori M."/>
            <person name="Tomita M."/>
            <person name="Arakawa K."/>
        </authorList>
    </citation>
    <scope>NUCLEOTIDE SEQUENCE [LARGE SCALE GENOMIC DNA]</scope>
</reference>
<sequence>MAHKQQTRGCPQGSCSGPALWNLIADEALAMPYPSNTSIQAFADDFLLVAAAKSERALGTLATEALRIFKIWSDRHGLQISTAKTSYLLLSSLVRGPSIFWEGRRVKRVRVLKYLGLHIDEKLSWSHHIHEIGKKAHQHFRNLQKIAGGSWGLSQRMRIQLYRAVAERTLAHAASAWSRDITQKQIEKLNSIQRLFLLNLTGAYRTAPTAALQIIAGIMPLHLKLKMEAHFTHVTRLSQRALVGTKLLQPTQYEKKAVGWQHHPSASLGEN</sequence>
<feature type="non-terminal residue" evidence="2">
    <location>
        <position position="271"/>
    </location>
</feature>
<accession>A0A4Y2T130</accession>
<feature type="domain" description="Reverse transcriptase" evidence="1">
    <location>
        <begin position="1"/>
        <end position="106"/>
    </location>
</feature>
<gene>
    <name evidence="2" type="primary">PO11_125</name>
    <name evidence="2" type="ORF">AVEN_174391_1</name>
</gene>
<evidence type="ECO:0000259" key="1">
    <source>
        <dbReference type="PROSITE" id="PS50878"/>
    </source>
</evidence>
<comment type="caution">
    <text evidence="2">The sequence shown here is derived from an EMBL/GenBank/DDBJ whole genome shotgun (WGS) entry which is preliminary data.</text>
</comment>
<dbReference type="Pfam" id="PF00078">
    <property type="entry name" value="RVT_1"/>
    <property type="match status" value="1"/>
</dbReference>
<evidence type="ECO:0000313" key="2">
    <source>
        <dbReference type="EMBL" id="GBN93600.1"/>
    </source>
</evidence>
<dbReference type="PANTHER" id="PTHR36688:SF1">
    <property type="entry name" value="ENDONUCLEASE_EXONUCLEASE_PHOSPHATASE DOMAIN-CONTAINING PROTEIN"/>
    <property type="match status" value="1"/>
</dbReference>
<dbReference type="Proteomes" id="UP000499080">
    <property type="component" value="Unassembled WGS sequence"/>
</dbReference>
<protein>
    <submittedName>
        <fullName evidence="2">Retrovirus-related Pol polyprotein from type-1 retrotransposable element R1</fullName>
    </submittedName>
</protein>
<dbReference type="EMBL" id="BGPR01025025">
    <property type="protein sequence ID" value="GBN93600.1"/>
    <property type="molecule type" value="Genomic_DNA"/>
</dbReference>
<evidence type="ECO:0000313" key="3">
    <source>
        <dbReference type="Proteomes" id="UP000499080"/>
    </source>
</evidence>
<keyword evidence="3" id="KW-1185">Reference proteome</keyword>
<proteinExistence type="predicted"/>
<dbReference type="PANTHER" id="PTHR36688">
    <property type="entry name" value="ENDO/EXONUCLEASE/PHOSPHATASE DOMAIN-CONTAINING PROTEIN"/>
    <property type="match status" value="1"/>
</dbReference>
<organism evidence="2 3">
    <name type="scientific">Araneus ventricosus</name>
    <name type="common">Orbweaver spider</name>
    <name type="synonym">Epeira ventricosa</name>
    <dbReference type="NCBI Taxonomy" id="182803"/>
    <lineage>
        <taxon>Eukaryota</taxon>
        <taxon>Metazoa</taxon>
        <taxon>Ecdysozoa</taxon>
        <taxon>Arthropoda</taxon>
        <taxon>Chelicerata</taxon>
        <taxon>Arachnida</taxon>
        <taxon>Araneae</taxon>
        <taxon>Araneomorphae</taxon>
        <taxon>Entelegynae</taxon>
        <taxon>Araneoidea</taxon>
        <taxon>Araneidae</taxon>
        <taxon>Araneus</taxon>
    </lineage>
</organism>
<dbReference type="PROSITE" id="PS50878">
    <property type="entry name" value="RT_POL"/>
    <property type="match status" value="1"/>
</dbReference>